<dbReference type="Proteomes" id="UP000192223">
    <property type="component" value="Unplaced"/>
</dbReference>
<dbReference type="InterPro" id="IPR051360">
    <property type="entry name" value="Neuronal_Pentraxin_Related"/>
</dbReference>
<evidence type="ECO:0000256" key="1">
    <source>
        <dbReference type="ARBA" id="ARBA00001913"/>
    </source>
</evidence>
<dbReference type="PANTHER" id="PTHR19277">
    <property type="entry name" value="PENTRAXIN"/>
    <property type="match status" value="1"/>
</dbReference>
<protein>
    <submittedName>
        <fullName evidence="8">Uncharacterized protein LOC108740788 isoform X1</fullName>
    </submittedName>
</protein>
<evidence type="ECO:0000256" key="5">
    <source>
        <dbReference type="ARBA" id="ARBA00023180"/>
    </source>
</evidence>
<evidence type="ECO:0000313" key="7">
    <source>
        <dbReference type="Proteomes" id="UP000192223"/>
    </source>
</evidence>
<dbReference type="InterPro" id="IPR013320">
    <property type="entry name" value="ConA-like_dom_sf"/>
</dbReference>
<keyword evidence="2" id="KW-0479">Metal-binding</keyword>
<evidence type="ECO:0000259" key="6">
    <source>
        <dbReference type="SMART" id="SM00159"/>
    </source>
</evidence>
<organism evidence="7 8">
    <name type="scientific">Agrilus planipennis</name>
    <name type="common">Emerald ash borer</name>
    <name type="synonym">Agrilus marcopoli</name>
    <dbReference type="NCBI Taxonomy" id="224129"/>
    <lineage>
        <taxon>Eukaryota</taxon>
        <taxon>Metazoa</taxon>
        <taxon>Ecdysozoa</taxon>
        <taxon>Arthropoda</taxon>
        <taxon>Hexapoda</taxon>
        <taxon>Insecta</taxon>
        <taxon>Pterygota</taxon>
        <taxon>Neoptera</taxon>
        <taxon>Endopterygota</taxon>
        <taxon>Coleoptera</taxon>
        <taxon>Polyphaga</taxon>
        <taxon>Elateriformia</taxon>
        <taxon>Buprestoidea</taxon>
        <taxon>Buprestidae</taxon>
        <taxon>Agrilinae</taxon>
        <taxon>Agrilus</taxon>
    </lineage>
</organism>
<evidence type="ECO:0000313" key="8">
    <source>
        <dbReference type="RefSeq" id="XP_018330767.1"/>
    </source>
</evidence>
<evidence type="ECO:0000256" key="2">
    <source>
        <dbReference type="ARBA" id="ARBA00022723"/>
    </source>
</evidence>
<dbReference type="STRING" id="224129.A0A1W4XD98"/>
<dbReference type="InterPro" id="IPR001759">
    <property type="entry name" value="PTX_dom"/>
</dbReference>
<name>A0A1W4XD98_AGRPL</name>
<keyword evidence="4" id="KW-1015">Disulfide bond</keyword>
<dbReference type="OrthoDB" id="8871962at2759"/>
<keyword evidence="5" id="KW-0325">Glycoprotein</keyword>
<dbReference type="PRINTS" id="PR00895">
    <property type="entry name" value="PENTAXIN"/>
</dbReference>
<dbReference type="SUPFAM" id="SSF49899">
    <property type="entry name" value="Concanavalin A-like lectins/glucanases"/>
    <property type="match status" value="1"/>
</dbReference>
<evidence type="ECO:0000256" key="4">
    <source>
        <dbReference type="ARBA" id="ARBA00023157"/>
    </source>
</evidence>
<dbReference type="SMART" id="SM00159">
    <property type="entry name" value="PTX"/>
    <property type="match status" value="1"/>
</dbReference>
<dbReference type="Gene3D" id="2.60.120.200">
    <property type="match status" value="1"/>
</dbReference>
<dbReference type="GO" id="GO:0046872">
    <property type="term" value="F:metal ion binding"/>
    <property type="evidence" value="ECO:0007669"/>
    <property type="project" value="UniProtKB-KW"/>
</dbReference>
<gene>
    <name evidence="8" type="primary">LOC108740788</name>
</gene>
<dbReference type="InParanoid" id="A0A1W4XD98"/>
<feature type="domain" description="Pentraxin (PTX)" evidence="6">
    <location>
        <begin position="53"/>
        <end position="238"/>
    </location>
</feature>
<accession>A0A1W4XD98</accession>
<dbReference type="Pfam" id="PF00354">
    <property type="entry name" value="Pentaxin"/>
    <property type="match status" value="1"/>
</dbReference>
<keyword evidence="7" id="KW-1185">Reference proteome</keyword>
<comment type="cofactor">
    <cofactor evidence="1">
        <name>Ca(2+)</name>
        <dbReference type="ChEBI" id="CHEBI:29108"/>
    </cofactor>
</comment>
<dbReference type="AlphaFoldDB" id="A0A1W4XD98"/>
<reference evidence="8" key="1">
    <citation type="submission" date="2025-08" db="UniProtKB">
        <authorList>
            <consortium name="RefSeq"/>
        </authorList>
    </citation>
    <scope>IDENTIFICATION</scope>
    <source>
        <tissue evidence="8">Entire body</tissue>
    </source>
</reference>
<dbReference type="PANTHER" id="PTHR19277:SF161">
    <property type="entry name" value="LAMININ G DOMAIN-CONTAINING PROTEIN"/>
    <property type="match status" value="1"/>
</dbReference>
<evidence type="ECO:0000256" key="3">
    <source>
        <dbReference type="ARBA" id="ARBA00022837"/>
    </source>
</evidence>
<dbReference type="GeneID" id="108740788"/>
<dbReference type="RefSeq" id="XP_018330767.1">
    <property type="nucleotide sequence ID" value="XM_018475265.1"/>
</dbReference>
<sequence>MIDMITTLNVITGSLVILNYFYLCTCGLLETKLDDDQKISNKLLDILVPKITTVSLTQKGYIQFLRYTKKVPVIEEFTFCIWMKVDNFTYPQPILSYSKDSKTRLIRVWLTPEGEDINFAIMEIPVFKIPLILQIDQWYHFCTSWDNQYGAWALYVNGKIAKVGFNQELRDVIIPEGGDIVVGQELTDMDKGLDDGIEGTIFGFNMVLSSVFDSAGATTLKKHLKVYEEPVRRSAIFHRSRRRSGTETLIELPYGMDFPRPLPHFVRTSPLHSPEAISFDGKYTDPFGKFMSQEINADTMSVASKKTKYQRPRRATSEIKKSLGYQLVRLSFNECTLGNGSPLGDINVLISWTKTSVRVFGGAVLNKVEPFC</sequence>
<keyword evidence="3" id="KW-0106">Calcium</keyword>
<dbReference type="KEGG" id="apln:108740788"/>
<proteinExistence type="predicted"/>